<dbReference type="AlphaFoldDB" id="A0A4Y7TAI5"/>
<comment type="caution">
    <text evidence="1">The sequence shown here is derived from an EMBL/GenBank/DDBJ whole genome shotgun (WGS) entry which is preliminary data.</text>
</comment>
<proteinExistence type="predicted"/>
<dbReference type="EMBL" id="QPFP01000020">
    <property type="protein sequence ID" value="TEB31185.1"/>
    <property type="molecule type" value="Genomic_DNA"/>
</dbReference>
<sequence>MLRPNRSQPDAHTLSTHPLGVLCIRISPEPRRLNAEYSTGVAPAPPHLSRRAPLSYIYLPHRRSSLQIQCQPFACLHPSSSDLECYVQPWPSSATPPRERPPESNVLPSRVSSAETERLVLTGDAPRVGHRQTCPATRQRRLTLRRRHRVELWVPILSLWSRRS</sequence>
<gene>
    <name evidence="1" type="ORF">FA13DRAFT_482668</name>
</gene>
<accession>A0A4Y7TAI5</accession>
<dbReference type="Proteomes" id="UP000298030">
    <property type="component" value="Unassembled WGS sequence"/>
</dbReference>
<reference evidence="1 2" key="1">
    <citation type="journal article" date="2019" name="Nat. Ecol. Evol.">
        <title>Megaphylogeny resolves global patterns of mushroom evolution.</title>
        <authorList>
            <person name="Varga T."/>
            <person name="Krizsan K."/>
            <person name="Foldi C."/>
            <person name="Dima B."/>
            <person name="Sanchez-Garcia M."/>
            <person name="Sanchez-Ramirez S."/>
            <person name="Szollosi G.J."/>
            <person name="Szarkandi J.G."/>
            <person name="Papp V."/>
            <person name="Albert L."/>
            <person name="Andreopoulos W."/>
            <person name="Angelini C."/>
            <person name="Antonin V."/>
            <person name="Barry K.W."/>
            <person name="Bougher N.L."/>
            <person name="Buchanan P."/>
            <person name="Buyck B."/>
            <person name="Bense V."/>
            <person name="Catcheside P."/>
            <person name="Chovatia M."/>
            <person name="Cooper J."/>
            <person name="Damon W."/>
            <person name="Desjardin D."/>
            <person name="Finy P."/>
            <person name="Geml J."/>
            <person name="Haridas S."/>
            <person name="Hughes K."/>
            <person name="Justo A."/>
            <person name="Karasinski D."/>
            <person name="Kautmanova I."/>
            <person name="Kiss B."/>
            <person name="Kocsube S."/>
            <person name="Kotiranta H."/>
            <person name="LaButti K.M."/>
            <person name="Lechner B.E."/>
            <person name="Liimatainen K."/>
            <person name="Lipzen A."/>
            <person name="Lukacs Z."/>
            <person name="Mihaltcheva S."/>
            <person name="Morgado L.N."/>
            <person name="Niskanen T."/>
            <person name="Noordeloos M.E."/>
            <person name="Ohm R.A."/>
            <person name="Ortiz-Santana B."/>
            <person name="Ovrebo C."/>
            <person name="Racz N."/>
            <person name="Riley R."/>
            <person name="Savchenko A."/>
            <person name="Shiryaev A."/>
            <person name="Soop K."/>
            <person name="Spirin V."/>
            <person name="Szebenyi C."/>
            <person name="Tomsovsky M."/>
            <person name="Tulloss R.E."/>
            <person name="Uehling J."/>
            <person name="Grigoriev I.V."/>
            <person name="Vagvolgyi C."/>
            <person name="Papp T."/>
            <person name="Martin F.M."/>
            <person name="Miettinen O."/>
            <person name="Hibbett D.S."/>
            <person name="Nagy L.G."/>
        </authorList>
    </citation>
    <scope>NUCLEOTIDE SEQUENCE [LARGE SCALE GENOMIC DNA]</scope>
    <source>
        <strain evidence="1 2">FP101781</strain>
    </source>
</reference>
<evidence type="ECO:0000313" key="1">
    <source>
        <dbReference type="EMBL" id="TEB31185.1"/>
    </source>
</evidence>
<protein>
    <submittedName>
        <fullName evidence="1">Uncharacterized protein</fullName>
    </submittedName>
</protein>
<name>A0A4Y7TAI5_COPMI</name>
<keyword evidence="2" id="KW-1185">Reference proteome</keyword>
<evidence type="ECO:0000313" key="2">
    <source>
        <dbReference type="Proteomes" id="UP000298030"/>
    </source>
</evidence>
<organism evidence="1 2">
    <name type="scientific">Coprinellus micaceus</name>
    <name type="common">Glistening ink-cap mushroom</name>
    <name type="synonym">Coprinus micaceus</name>
    <dbReference type="NCBI Taxonomy" id="71717"/>
    <lineage>
        <taxon>Eukaryota</taxon>
        <taxon>Fungi</taxon>
        <taxon>Dikarya</taxon>
        <taxon>Basidiomycota</taxon>
        <taxon>Agaricomycotina</taxon>
        <taxon>Agaricomycetes</taxon>
        <taxon>Agaricomycetidae</taxon>
        <taxon>Agaricales</taxon>
        <taxon>Agaricineae</taxon>
        <taxon>Psathyrellaceae</taxon>
        <taxon>Coprinellus</taxon>
    </lineage>
</organism>